<dbReference type="Pfam" id="PF11013">
    <property type="entry name" value="DUF2851"/>
    <property type="match status" value="1"/>
</dbReference>
<evidence type="ECO:0000313" key="1">
    <source>
        <dbReference type="EMBL" id="MBG8553605.1"/>
    </source>
</evidence>
<dbReference type="InterPro" id="IPR021272">
    <property type="entry name" value="DUF2851"/>
</dbReference>
<sequence length="430" mass="48508">MQEDFLHYVWQQQYFDKASLRTQDGEQLTVLRPGFRHQDAGPDFPNARIRIGEVEWNGAVEIHLRASDWHRHQHHLDRRYDQVILHVVHTADEPVRRTDGTLIPTLELGPRLGPELLHTYQALLAAPPATLPCAGLLPQVPVITRLSMVERALLERAERKAATVLTLHEQLLGDWEATTWHALAAGFGFQKNTEPLTRLAKALSLSVLRRHRHQLLQAEALLLGQAGFLTDIDASDDHTAALVREYSFLRHKYELAETALQAHEWNFLRLRPANFPTARLVQLAALLHARPTLFAALLAAADVPTLEAFFRVPLADYWHAHNRPGRPGKTTELGRDSVHLLISNVVVPLRVAYARHVGQPELAEEAVNLLAQLPAEHNRLLAPYEALGFQNKSAADSQGLLTLQREYCQPRRCLHCAIGNRILRQNPLVS</sequence>
<name>A0ABS0L0U5_9BACT</name>
<gene>
    <name evidence="1" type="ORF">I5L79_08605</name>
</gene>
<protein>
    <submittedName>
        <fullName evidence="1">DUF2851 family protein</fullName>
    </submittedName>
</protein>
<dbReference type="RefSeq" id="WP_196954627.1">
    <property type="nucleotide sequence ID" value="NZ_JADWYK010000004.1"/>
</dbReference>
<reference evidence="1 2" key="1">
    <citation type="submission" date="2020-11" db="EMBL/GenBank/DDBJ databases">
        <title>Hymenobacter sp.</title>
        <authorList>
            <person name="Kim M.K."/>
        </authorList>
    </citation>
    <scope>NUCLEOTIDE SEQUENCE [LARGE SCALE GENOMIC DNA]</scope>
    <source>
        <strain evidence="1 2">BT594</strain>
    </source>
</reference>
<evidence type="ECO:0000313" key="2">
    <source>
        <dbReference type="Proteomes" id="UP000601099"/>
    </source>
</evidence>
<accession>A0ABS0L0U5</accession>
<dbReference type="EMBL" id="JADWYK010000004">
    <property type="protein sequence ID" value="MBG8553605.1"/>
    <property type="molecule type" value="Genomic_DNA"/>
</dbReference>
<comment type="caution">
    <text evidence="1">The sequence shown here is derived from an EMBL/GenBank/DDBJ whole genome shotgun (WGS) entry which is preliminary data.</text>
</comment>
<keyword evidence="2" id="KW-1185">Reference proteome</keyword>
<organism evidence="1 2">
    <name type="scientific">Hymenobacter guriensis</name>
    <dbReference type="NCBI Taxonomy" id="2793065"/>
    <lineage>
        <taxon>Bacteria</taxon>
        <taxon>Pseudomonadati</taxon>
        <taxon>Bacteroidota</taxon>
        <taxon>Cytophagia</taxon>
        <taxon>Cytophagales</taxon>
        <taxon>Hymenobacteraceae</taxon>
        <taxon>Hymenobacter</taxon>
    </lineage>
</organism>
<dbReference type="Proteomes" id="UP000601099">
    <property type="component" value="Unassembled WGS sequence"/>
</dbReference>
<proteinExistence type="predicted"/>